<dbReference type="Proteomes" id="UP000034588">
    <property type="component" value="Unassembled WGS sequence"/>
</dbReference>
<gene>
    <name evidence="1" type="ORF">UY48_C0004G0002</name>
</gene>
<name>A0A0G1YDW2_9BACT</name>
<dbReference type="AlphaFoldDB" id="A0A0G1YDW2"/>
<protein>
    <submittedName>
        <fullName evidence="1">Uncharacterized protein</fullName>
    </submittedName>
</protein>
<comment type="caution">
    <text evidence="1">The sequence shown here is derived from an EMBL/GenBank/DDBJ whole genome shotgun (WGS) entry which is preliminary data.</text>
</comment>
<accession>A0A0G1YDW2</accession>
<proteinExistence type="predicted"/>
<dbReference type="EMBL" id="LCQD01000004">
    <property type="protein sequence ID" value="KKW13127.1"/>
    <property type="molecule type" value="Genomic_DNA"/>
</dbReference>
<evidence type="ECO:0000313" key="1">
    <source>
        <dbReference type="EMBL" id="KKW13127.1"/>
    </source>
</evidence>
<sequence>MPYRNFRPIELVYNATDFGLLDTERLELRRVNTLGIYDRAQDLPTNGAIVSMDPWFNRALDINVGWRLVYAEADRPRDADTYEFLGYIDYQIGNASQWWYYNGAAWVLVVNASTDWGTEINTLTYFATYPGKTSRTLRVRLRVRPDSTGDYAPQLTGLCISWPIDASYQPEDDVVRSLKDYCEAVSIPAVERATLTANSTTVTLTSDYTPLPSGSWKVYNLTADPTRLVNLFSSWASLVVTMTGVQTAGSDIEIRFEGTLNAYVSADEMSEDSESPSFVIQSSGENRVNREISQLPNKIRLPEPGLTALRVEHVAETLQMPMRIYAQATKHYIARAMIDALKRRIQLDCSMTSYSWGGKLTFRIMERAGLQYTQANKGLHVFALSVEALTPQWHLSRDSYLEPALQNILVNFGSTSTVYGTVTISR</sequence>
<reference evidence="1 2" key="1">
    <citation type="journal article" date="2015" name="Nature">
        <title>rRNA introns, odd ribosomes, and small enigmatic genomes across a large radiation of phyla.</title>
        <authorList>
            <person name="Brown C.T."/>
            <person name="Hug L.A."/>
            <person name="Thomas B.C."/>
            <person name="Sharon I."/>
            <person name="Castelle C.J."/>
            <person name="Singh A."/>
            <person name="Wilkins M.J."/>
            <person name="Williams K.H."/>
            <person name="Banfield J.F."/>
        </authorList>
    </citation>
    <scope>NUCLEOTIDE SEQUENCE [LARGE SCALE GENOMIC DNA]</scope>
</reference>
<organism evidence="1 2">
    <name type="scientific">Candidatus Gottesmanbacteria bacterium GW2011_GWB1_49_7</name>
    <dbReference type="NCBI Taxonomy" id="1618448"/>
    <lineage>
        <taxon>Bacteria</taxon>
        <taxon>Candidatus Gottesmaniibacteriota</taxon>
    </lineage>
</organism>
<evidence type="ECO:0000313" key="2">
    <source>
        <dbReference type="Proteomes" id="UP000034588"/>
    </source>
</evidence>